<proteinExistence type="inferred from homology"/>
<evidence type="ECO:0000313" key="11">
    <source>
        <dbReference type="EMBL" id="QDU69586.1"/>
    </source>
</evidence>
<dbReference type="SUPFAM" id="SSF55681">
    <property type="entry name" value="Class II aaRS and biotin synthetases"/>
    <property type="match status" value="1"/>
</dbReference>
<dbReference type="GO" id="GO:0005737">
    <property type="term" value="C:cytoplasm"/>
    <property type="evidence" value="ECO:0007669"/>
    <property type="project" value="UniProtKB-SubCell"/>
</dbReference>
<dbReference type="Pfam" id="PF21948">
    <property type="entry name" value="LplA-B_cat"/>
    <property type="match status" value="1"/>
</dbReference>
<evidence type="ECO:0000256" key="3">
    <source>
        <dbReference type="ARBA" id="ARBA00023315"/>
    </source>
</evidence>
<comment type="catalytic activity">
    <reaction evidence="5 6">
        <text>octanoyl-[ACP] + L-lysyl-[protein] = N(6)-octanoyl-L-lysyl-[protein] + holo-[ACP] + H(+)</text>
        <dbReference type="Rhea" id="RHEA:17665"/>
        <dbReference type="Rhea" id="RHEA-COMP:9636"/>
        <dbReference type="Rhea" id="RHEA-COMP:9685"/>
        <dbReference type="Rhea" id="RHEA-COMP:9752"/>
        <dbReference type="Rhea" id="RHEA-COMP:9928"/>
        <dbReference type="ChEBI" id="CHEBI:15378"/>
        <dbReference type="ChEBI" id="CHEBI:29969"/>
        <dbReference type="ChEBI" id="CHEBI:64479"/>
        <dbReference type="ChEBI" id="CHEBI:78463"/>
        <dbReference type="ChEBI" id="CHEBI:78809"/>
        <dbReference type="EC" id="2.3.1.181"/>
    </reaction>
</comment>
<evidence type="ECO:0000256" key="9">
    <source>
        <dbReference type="PIRSR" id="PIRSR016262-3"/>
    </source>
</evidence>
<feature type="site" description="Lowers pKa of active site Cys" evidence="5 9">
    <location>
        <position position="148"/>
    </location>
</feature>
<feature type="active site" description="Acyl-thioester intermediate" evidence="5 7">
    <location>
        <position position="182"/>
    </location>
</feature>
<dbReference type="RefSeq" id="WP_145069615.1">
    <property type="nucleotide sequence ID" value="NZ_CP036287.1"/>
</dbReference>
<dbReference type="NCBIfam" id="NF010925">
    <property type="entry name" value="PRK14345.1"/>
    <property type="match status" value="1"/>
</dbReference>
<comment type="similarity">
    <text evidence="5 6">Belongs to the LipB family.</text>
</comment>
<keyword evidence="3 5" id="KW-0012">Acyltransferase</keyword>
<feature type="binding site" evidence="5 8">
    <location>
        <begin position="84"/>
        <end position="91"/>
    </location>
    <ligand>
        <name>substrate</name>
    </ligand>
</feature>
<dbReference type="InterPro" id="IPR045864">
    <property type="entry name" value="aa-tRNA-synth_II/BPL/LPL"/>
</dbReference>
<dbReference type="CDD" id="cd16444">
    <property type="entry name" value="LipB"/>
    <property type="match status" value="1"/>
</dbReference>
<dbReference type="InterPro" id="IPR004143">
    <property type="entry name" value="BPL_LPL_catalytic"/>
</dbReference>
<evidence type="ECO:0000256" key="7">
    <source>
        <dbReference type="PIRSR" id="PIRSR016262-1"/>
    </source>
</evidence>
<dbReference type="InterPro" id="IPR000544">
    <property type="entry name" value="Octanoyltransferase"/>
</dbReference>
<dbReference type="UniPathway" id="UPA00538">
    <property type="reaction ID" value="UER00592"/>
</dbReference>
<dbReference type="HAMAP" id="MF_00013">
    <property type="entry name" value="LipB"/>
    <property type="match status" value="1"/>
</dbReference>
<keyword evidence="2 5" id="KW-0808">Transferase</keyword>
<evidence type="ECO:0000256" key="2">
    <source>
        <dbReference type="ARBA" id="ARBA00022679"/>
    </source>
</evidence>
<evidence type="ECO:0000313" key="12">
    <source>
        <dbReference type="Proteomes" id="UP000316921"/>
    </source>
</evidence>
<dbReference type="AlphaFoldDB" id="A0A518BRJ3"/>
<dbReference type="PANTHER" id="PTHR10993">
    <property type="entry name" value="OCTANOYLTRANSFERASE"/>
    <property type="match status" value="1"/>
</dbReference>
<organism evidence="11 12">
    <name type="scientific">Engelhardtia mirabilis</name>
    <dbReference type="NCBI Taxonomy" id="2528011"/>
    <lineage>
        <taxon>Bacteria</taxon>
        <taxon>Pseudomonadati</taxon>
        <taxon>Planctomycetota</taxon>
        <taxon>Planctomycetia</taxon>
        <taxon>Planctomycetia incertae sedis</taxon>
        <taxon>Engelhardtia</taxon>
    </lineage>
</organism>
<comment type="function">
    <text evidence="4 5 6">Catalyzes the transfer of endogenously produced octanoic acid from octanoyl-acyl-carrier-protein onto the lipoyl domains of lipoate-dependent enzymes. Lipoyl-ACP can also act as a substrate although octanoyl-ACP is likely to be the physiological substrate.</text>
</comment>
<protein>
    <recommendedName>
        <fullName evidence="5 6">Octanoyltransferase</fullName>
        <ecNumber evidence="5 6">2.3.1.181</ecNumber>
    </recommendedName>
    <alternativeName>
        <fullName evidence="5">Lipoate-protein ligase B</fullName>
    </alternativeName>
    <alternativeName>
        <fullName evidence="5">Lipoyl/octanoyl transferase</fullName>
    </alternativeName>
    <alternativeName>
        <fullName evidence="5">Octanoyl-[acyl-carrier-protein]-protein N-octanoyltransferase</fullName>
    </alternativeName>
</protein>
<dbReference type="NCBIfam" id="TIGR00214">
    <property type="entry name" value="lipB"/>
    <property type="match status" value="1"/>
</dbReference>
<keyword evidence="12" id="KW-1185">Reference proteome</keyword>
<dbReference type="GO" id="GO:0033819">
    <property type="term" value="F:lipoyl(octanoyl) transferase activity"/>
    <property type="evidence" value="ECO:0007669"/>
    <property type="project" value="UniProtKB-EC"/>
</dbReference>
<dbReference type="EC" id="2.3.1.181" evidence="5 6"/>
<dbReference type="InterPro" id="IPR020605">
    <property type="entry name" value="Octanoyltransferase_CS"/>
</dbReference>
<evidence type="ECO:0000259" key="10">
    <source>
        <dbReference type="PROSITE" id="PS51733"/>
    </source>
</evidence>
<sequence>MTGGPATPPTPRPPLGPELEVRRLGRFDYARARDLQQELVAQRAAGEVCDQLLLLEHPEVVTLGRRTPEGAADGLDLPLVEIERGGEATWHGPGQLVAYPLFLLPLGRRDLHAYLRDLEEVVLRTLADLGVEGERREGLTGVWAGGHKVCSIGVAVRRWVTWHGLALNVSNDLAGFERFRPCGLEPGVMGRVADLAEVPADDPLLEAHLERHVRGVFGHR</sequence>
<dbReference type="PANTHER" id="PTHR10993:SF7">
    <property type="entry name" value="LIPOYLTRANSFERASE 2, MITOCHONDRIAL-RELATED"/>
    <property type="match status" value="1"/>
</dbReference>
<dbReference type="EMBL" id="CP036287">
    <property type="protein sequence ID" value="QDU69586.1"/>
    <property type="molecule type" value="Genomic_DNA"/>
</dbReference>
<feature type="binding site" evidence="5 8">
    <location>
        <begin position="151"/>
        <end position="153"/>
    </location>
    <ligand>
        <name>substrate</name>
    </ligand>
</feature>
<dbReference type="GO" id="GO:0009249">
    <property type="term" value="P:protein lipoylation"/>
    <property type="evidence" value="ECO:0007669"/>
    <property type="project" value="InterPro"/>
</dbReference>
<dbReference type="PIRSF" id="PIRSF016262">
    <property type="entry name" value="LPLase"/>
    <property type="match status" value="1"/>
</dbReference>
<dbReference type="Gene3D" id="3.30.930.10">
    <property type="entry name" value="Bira Bifunctional Protein, Domain 2"/>
    <property type="match status" value="1"/>
</dbReference>
<reference evidence="11 12" key="1">
    <citation type="submission" date="2019-02" db="EMBL/GenBank/DDBJ databases">
        <title>Deep-cultivation of Planctomycetes and their phenomic and genomic characterization uncovers novel biology.</title>
        <authorList>
            <person name="Wiegand S."/>
            <person name="Jogler M."/>
            <person name="Boedeker C."/>
            <person name="Pinto D."/>
            <person name="Vollmers J."/>
            <person name="Rivas-Marin E."/>
            <person name="Kohn T."/>
            <person name="Peeters S.H."/>
            <person name="Heuer A."/>
            <person name="Rast P."/>
            <person name="Oberbeckmann S."/>
            <person name="Bunk B."/>
            <person name="Jeske O."/>
            <person name="Meyerdierks A."/>
            <person name="Storesund J.E."/>
            <person name="Kallscheuer N."/>
            <person name="Luecker S."/>
            <person name="Lage O.M."/>
            <person name="Pohl T."/>
            <person name="Merkel B.J."/>
            <person name="Hornburger P."/>
            <person name="Mueller R.-W."/>
            <person name="Bruemmer F."/>
            <person name="Labrenz M."/>
            <person name="Spormann A.M."/>
            <person name="Op den Camp H."/>
            <person name="Overmann J."/>
            <person name="Amann R."/>
            <person name="Jetten M.S.M."/>
            <person name="Mascher T."/>
            <person name="Medema M.H."/>
            <person name="Devos D.P."/>
            <person name="Kaster A.-K."/>
            <person name="Ovreas L."/>
            <person name="Rohde M."/>
            <person name="Galperin M.Y."/>
            <person name="Jogler C."/>
        </authorList>
    </citation>
    <scope>NUCLEOTIDE SEQUENCE [LARGE SCALE GENOMIC DNA]</scope>
    <source>
        <strain evidence="11 12">Pla133</strain>
    </source>
</reference>
<feature type="domain" description="BPL/LPL catalytic" evidence="10">
    <location>
        <begin position="46"/>
        <end position="220"/>
    </location>
</feature>
<name>A0A518BRJ3_9BACT</name>
<comment type="pathway">
    <text evidence="1 5 6">Protein modification; protein lipoylation via endogenous pathway; protein N(6)-(lipoyl)lysine from octanoyl-[acyl-carrier-protein]: step 1/2.</text>
</comment>
<comment type="miscellaneous">
    <text evidence="5">In the reaction, the free carboxyl group of octanoic acid is attached via an amide linkage to the epsilon-amino group of a specific lysine residue of lipoyl domains of lipoate-dependent enzymes.</text>
</comment>
<evidence type="ECO:0000256" key="4">
    <source>
        <dbReference type="ARBA" id="ARBA00024732"/>
    </source>
</evidence>
<dbReference type="PROSITE" id="PS01313">
    <property type="entry name" value="LIPB"/>
    <property type="match status" value="1"/>
</dbReference>
<evidence type="ECO:0000256" key="1">
    <source>
        <dbReference type="ARBA" id="ARBA00004821"/>
    </source>
</evidence>
<comment type="subcellular location">
    <subcellularLocation>
        <location evidence="5">Cytoplasm</location>
    </subcellularLocation>
</comment>
<evidence type="ECO:0000256" key="5">
    <source>
        <dbReference type="HAMAP-Rule" id="MF_00013"/>
    </source>
</evidence>
<dbReference type="KEGG" id="pbap:Pla133_47060"/>
<gene>
    <name evidence="5 11" type="primary">lipB</name>
    <name evidence="11" type="ORF">Pla133_47060</name>
</gene>
<dbReference type="Proteomes" id="UP000316921">
    <property type="component" value="Chromosome"/>
</dbReference>
<feature type="binding site" evidence="5 8">
    <location>
        <begin position="164"/>
        <end position="166"/>
    </location>
    <ligand>
        <name>substrate</name>
    </ligand>
</feature>
<accession>A0A518BRJ3</accession>
<evidence type="ECO:0000256" key="6">
    <source>
        <dbReference type="PIRNR" id="PIRNR016262"/>
    </source>
</evidence>
<keyword evidence="5" id="KW-0963">Cytoplasm</keyword>
<dbReference type="PROSITE" id="PS51733">
    <property type="entry name" value="BPL_LPL_CATALYTIC"/>
    <property type="match status" value="1"/>
</dbReference>
<evidence type="ECO:0000256" key="8">
    <source>
        <dbReference type="PIRSR" id="PIRSR016262-2"/>
    </source>
</evidence>